<dbReference type="AlphaFoldDB" id="A0A977KAZ1"/>
<dbReference type="KEGG" id="ipc:IPA_03445"/>
<accession>A0A977KAZ1</accession>
<protein>
    <submittedName>
        <fullName evidence="2">Uncharacterized protein</fullName>
    </submittedName>
</protein>
<evidence type="ECO:0000313" key="2">
    <source>
        <dbReference type="EMBL" id="UXD22315.1"/>
    </source>
</evidence>
<evidence type="ECO:0000256" key="1">
    <source>
        <dbReference type="SAM" id="Phobius"/>
    </source>
</evidence>
<keyword evidence="1" id="KW-1133">Transmembrane helix</keyword>
<feature type="transmembrane region" description="Helical" evidence="1">
    <location>
        <begin position="38"/>
        <end position="58"/>
    </location>
</feature>
<keyword evidence="3" id="KW-1185">Reference proteome</keyword>
<dbReference type="EMBL" id="CP006868">
    <property type="protein sequence ID" value="UXD22315.1"/>
    <property type="molecule type" value="Genomic_DNA"/>
</dbReference>
<keyword evidence="1" id="KW-0472">Membrane</keyword>
<organism evidence="2 3">
    <name type="scientific">Ignicoccus pacificus DSM 13166</name>
    <dbReference type="NCBI Taxonomy" id="940294"/>
    <lineage>
        <taxon>Archaea</taxon>
        <taxon>Thermoproteota</taxon>
        <taxon>Thermoprotei</taxon>
        <taxon>Desulfurococcales</taxon>
        <taxon>Desulfurococcaceae</taxon>
        <taxon>Ignicoccus</taxon>
    </lineage>
</organism>
<reference evidence="2" key="1">
    <citation type="submission" date="2013-11" db="EMBL/GenBank/DDBJ databases">
        <title>Comparative genomics of Ignicoccus.</title>
        <authorList>
            <person name="Podar M."/>
        </authorList>
    </citation>
    <scope>NUCLEOTIDE SEQUENCE</scope>
    <source>
        <strain evidence="2">DSM 13166</strain>
    </source>
</reference>
<proteinExistence type="predicted"/>
<dbReference type="Proteomes" id="UP001063698">
    <property type="component" value="Chromosome"/>
</dbReference>
<name>A0A977KAZ1_9CREN</name>
<gene>
    <name evidence="2" type="ORF">IPA_03445</name>
</gene>
<keyword evidence="1" id="KW-0812">Transmembrane</keyword>
<sequence length="513" mass="56939">MKFWFHTLNANKRSACRPHGEAFVSAEGKAQADNRKMIIIASVIIAVIAIIGLAFVLIHKPVHTGTSKAEMVNVEVKEASPKTSTTATTTKPQAKPKGTINKIFEKELYTMKFRKLVNVKLAAPLNYPTKDGVVFIAVRTVGGTEQIWTFKDGKLVGVYDLPRLSAPVIDPRLMSYAVKDDKLLMVINNTLYELYGNQTKKIAHINTTGRASFIKIGNDIYAWEIKTWKKGNVTYGYCAFYDALHGMKKLKEFKFEAKNATVMNILPDAIDAEGCFAVWAKRFDMNVYWAYKGDNGQANGTFNPMKMRLTTYGPMFLEKAPYKTNPYILMIENVIPGTVHAFKLYFYDVLQNKNTSFVLPGLYNFVGIGDFQGVGYLADAAFVTASPEGFTILYLNPHGWKKEIRIGKLTPSYAWLQGVIYKTDGSFMNIFGLGNFTKNLLDVVTNVGTFHFKVVGVKNITKSSITIIASINGDELCYSAVVNPTTGGLVSRENLNTGTVYISSGCYKGSPLT</sequence>
<evidence type="ECO:0000313" key="3">
    <source>
        <dbReference type="Proteomes" id="UP001063698"/>
    </source>
</evidence>